<name>A0A3P6PCI4_ANISI</name>
<gene>
    <name evidence="1" type="ORF">ASIM_LOCUS7548</name>
</gene>
<dbReference type="EMBL" id="UYRR01018508">
    <property type="protein sequence ID" value="VDK29450.1"/>
    <property type="molecule type" value="Genomic_DNA"/>
</dbReference>
<accession>A0A3P6PCI4</accession>
<proteinExistence type="predicted"/>
<dbReference type="Gene3D" id="1.25.40.10">
    <property type="entry name" value="Tetratricopeptide repeat domain"/>
    <property type="match status" value="1"/>
</dbReference>
<evidence type="ECO:0000313" key="2">
    <source>
        <dbReference type="Proteomes" id="UP000267096"/>
    </source>
</evidence>
<dbReference type="OrthoDB" id="308440at2759"/>
<dbReference type="SUPFAM" id="SSF48452">
    <property type="entry name" value="TPR-like"/>
    <property type="match status" value="1"/>
</dbReference>
<sequence length="100" mass="11292">MSFIVRSGVRIEDMTHWPGTAREWLNAQEAVSEQNISKAISILSAVESSNLRIIIELGRLHYAIGQRQKAAMHLQRAHNLDSGCSYSMDILAYILAQVFY</sequence>
<dbReference type="Proteomes" id="UP000267096">
    <property type="component" value="Unassembled WGS sequence"/>
</dbReference>
<reference evidence="1 2" key="1">
    <citation type="submission" date="2018-11" db="EMBL/GenBank/DDBJ databases">
        <authorList>
            <consortium name="Pathogen Informatics"/>
        </authorList>
    </citation>
    <scope>NUCLEOTIDE SEQUENCE [LARGE SCALE GENOMIC DNA]</scope>
</reference>
<protein>
    <submittedName>
        <fullName evidence="1">Uncharacterized protein</fullName>
    </submittedName>
</protein>
<dbReference type="InterPro" id="IPR011990">
    <property type="entry name" value="TPR-like_helical_dom_sf"/>
</dbReference>
<keyword evidence="2" id="KW-1185">Reference proteome</keyword>
<evidence type="ECO:0000313" key="1">
    <source>
        <dbReference type="EMBL" id="VDK29450.1"/>
    </source>
</evidence>
<organism evidence="1 2">
    <name type="scientific">Anisakis simplex</name>
    <name type="common">Herring worm</name>
    <dbReference type="NCBI Taxonomy" id="6269"/>
    <lineage>
        <taxon>Eukaryota</taxon>
        <taxon>Metazoa</taxon>
        <taxon>Ecdysozoa</taxon>
        <taxon>Nematoda</taxon>
        <taxon>Chromadorea</taxon>
        <taxon>Rhabditida</taxon>
        <taxon>Spirurina</taxon>
        <taxon>Ascaridomorpha</taxon>
        <taxon>Ascaridoidea</taxon>
        <taxon>Anisakidae</taxon>
        <taxon>Anisakis</taxon>
        <taxon>Anisakis simplex complex</taxon>
    </lineage>
</organism>
<dbReference type="AlphaFoldDB" id="A0A3P6PCI4"/>